<feature type="transmembrane region" description="Helical" evidence="8">
    <location>
        <begin position="6"/>
        <end position="25"/>
    </location>
</feature>
<comment type="similarity">
    <text evidence="7">Belongs to the GntP permease family.</text>
</comment>
<organism evidence="9 10">
    <name type="scientific">Endobacterium cereale</name>
    <dbReference type="NCBI Taxonomy" id="2663029"/>
    <lineage>
        <taxon>Bacteria</taxon>
        <taxon>Pseudomonadati</taxon>
        <taxon>Pseudomonadota</taxon>
        <taxon>Alphaproteobacteria</taxon>
        <taxon>Hyphomicrobiales</taxon>
        <taxon>Rhizobiaceae</taxon>
        <taxon>Endobacterium</taxon>
    </lineage>
</organism>
<dbReference type="InterPro" id="IPR003474">
    <property type="entry name" value="Glcn_transporter"/>
</dbReference>
<dbReference type="EMBL" id="WIXI01000045">
    <property type="protein sequence ID" value="MQY47423.1"/>
    <property type="molecule type" value="Genomic_DNA"/>
</dbReference>
<feature type="transmembrane region" description="Helical" evidence="8">
    <location>
        <begin position="189"/>
        <end position="210"/>
    </location>
</feature>
<evidence type="ECO:0000256" key="3">
    <source>
        <dbReference type="ARBA" id="ARBA00022475"/>
    </source>
</evidence>
<dbReference type="PANTHER" id="PTHR30354">
    <property type="entry name" value="GNT FAMILY GLUCONATE TRANSPORTER"/>
    <property type="match status" value="1"/>
</dbReference>
<evidence type="ECO:0000313" key="10">
    <source>
        <dbReference type="Proteomes" id="UP000435138"/>
    </source>
</evidence>
<evidence type="ECO:0000256" key="2">
    <source>
        <dbReference type="ARBA" id="ARBA00022448"/>
    </source>
</evidence>
<name>A0A6A8A878_9HYPH</name>
<keyword evidence="3" id="KW-1003">Cell membrane</keyword>
<dbReference type="GO" id="GO:0005886">
    <property type="term" value="C:plasma membrane"/>
    <property type="evidence" value="ECO:0007669"/>
    <property type="project" value="UniProtKB-SubCell"/>
</dbReference>
<dbReference type="PIRSF" id="PIRSF002746">
    <property type="entry name" value="Gluconate_transporter"/>
    <property type="match status" value="1"/>
</dbReference>
<feature type="transmembrane region" description="Helical" evidence="8">
    <location>
        <begin position="399"/>
        <end position="420"/>
    </location>
</feature>
<keyword evidence="5 8" id="KW-1133">Transmembrane helix</keyword>
<keyword evidence="6 8" id="KW-0472">Membrane</keyword>
<gene>
    <name evidence="9" type="ORF">GAO09_15420</name>
</gene>
<feature type="transmembrane region" description="Helical" evidence="8">
    <location>
        <begin position="104"/>
        <end position="129"/>
    </location>
</feature>
<feature type="transmembrane region" description="Helical" evidence="8">
    <location>
        <begin position="441"/>
        <end position="464"/>
    </location>
</feature>
<feature type="transmembrane region" description="Helical" evidence="8">
    <location>
        <begin position="363"/>
        <end position="387"/>
    </location>
</feature>
<evidence type="ECO:0000256" key="1">
    <source>
        <dbReference type="ARBA" id="ARBA00004651"/>
    </source>
</evidence>
<comment type="caution">
    <text evidence="9">The sequence shown here is derived from an EMBL/GenBank/DDBJ whole genome shotgun (WGS) entry which is preliminary data.</text>
</comment>
<dbReference type="GO" id="GO:0015128">
    <property type="term" value="F:gluconate transmembrane transporter activity"/>
    <property type="evidence" value="ECO:0007669"/>
    <property type="project" value="InterPro"/>
</dbReference>
<keyword evidence="4 8" id="KW-0812">Transmembrane</keyword>
<evidence type="ECO:0000313" key="9">
    <source>
        <dbReference type="EMBL" id="MQY47423.1"/>
    </source>
</evidence>
<feature type="transmembrane region" description="Helical" evidence="8">
    <location>
        <begin position="62"/>
        <end position="83"/>
    </location>
</feature>
<evidence type="ECO:0000256" key="5">
    <source>
        <dbReference type="ARBA" id="ARBA00022989"/>
    </source>
</evidence>
<accession>A0A6A8A878</accession>
<evidence type="ECO:0000256" key="7">
    <source>
        <dbReference type="ARBA" id="ARBA00049663"/>
    </source>
</evidence>
<dbReference type="PANTHER" id="PTHR30354:SF22">
    <property type="entry name" value="HIGH-AFFINITY GLUCONATE TRANSPORTER"/>
    <property type="match status" value="1"/>
</dbReference>
<dbReference type="NCBIfam" id="TIGR00791">
    <property type="entry name" value="gntP"/>
    <property type="match status" value="1"/>
</dbReference>
<feature type="transmembrane region" description="Helical" evidence="8">
    <location>
        <begin position="32"/>
        <end position="50"/>
    </location>
</feature>
<feature type="transmembrane region" description="Helical" evidence="8">
    <location>
        <begin position="284"/>
        <end position="305"/>
    </location>
</feature>
<reference evidence="9 10" key="1">
    <citation type="submission" date="2019-11" db="EMBL/GenBank/DDBJ databases">
        <title>Genome analysis of Rhizobacterium cereale a novel genus and species isolated from maize roots in North Spain.</title>
        <authorList>
            <person name="Menendez E."/>
            <person name="Flores-Felix J.D."/>
            <person name="Ramirez-Bahena M.-H."/>
            <person name="Igual J.M."/>
            <person name="Garcia-Fraile P."/>
            <person name="Peix A."/>
            <person name="Velazquez E."/>
        </authorList>
    </citation>
    <scope>NUCLEOTIDE SEQUENCE [LARGE SCALE GENOMIC DNA]</scope>
    <source>
        <strain evidence="9 10">RZME27</strain>
    </source>
</reference>
<dbReference type="RefSeq" id="WP_153354911.1">
    <property type="nucleotide sequence ID" value="NZ_JAYKOO010000007.1"/>
</dbReference>
<dbReference type="Pfam" id="PF02447">
    <property type="entry name" value="GntP_permease"/>
    <property type="match status" value="1"/>
</dbReference>
<evidence type="ECO:0000256" key="4">
    <source>
        <dbReference type="ARBA" id="ARBA00022692"/>
    </source>
</evidence>
<keyword evidence="2" id="KW-0813">Transport</keyword>
<keyword evidence="10" id="KW-1185">Reference proteome</keyword>
<dbReference type="AlphaFoldDB" id="A0A6A8A878"/>
<proteinExistence type="inferred from homology"/>
<feature type="transmembrane region" description="Helical" evidence="8">
    <location>
        <begin position="149"/>
        <end position="168"/>
    </location>
</feature>
<sequence>MSSSDYMLLATAIGGVAFLVLLIVSKVRFHPLLALIITSIAVGLITGMPGDKLIKSIEAGAGHTLGAVGLVVALGAMLGKILAEGGVTEGISNLIIAKTPTRMLPWAMAGAAFIIGIPMFFEVGLVVLLPLIFSVARKLEAQKAINGSAYVYVGVPVIAALASMHGMVPPHPGPLTAIASLNANIGATMLYGFVAAIPAIIIGGPLYGAIVTPRLKVKPDQALIDQFSVDSASAAATDTTPAQTPPGLGISLLTALLPAVLMLFHAIAELVFAKGSTILNITDFLGDPAIAMLIGVLFAACVLIYARGGDTEKLRNSMSASVKPIANVLLIIAGGGAFQHVLTDAKVGDAIMHMSQQFSLSPLILGWSIAMLLSVSTGSATVGIVGASGLLAPLAGTDTALNASLLALSIGCGSLFFNYANHAGFWLVKESFGMSMGEATATISVIQSIVSVVGLVMVLLMNLAPPLV</sequence>
<protein>
    <submittedName>
        <fullName evidence="9">Gluconate transporter</fullName>
    </submittedName>
</protein>
<feature type="transmembrane region" description="Helical" evidence="8">
    <location>
        <begin position="248"/>
        <end position="272"/>
    </location>
</feature>
<evidence type="ECO:0000256" key="6">
    <source>
        <dbReference type="ARBA" id="ARBA00023136"/>
    </source>
</evidence>
<dbReference type="Proteomes" id="UP000435138">
    <property type="component" value="Unassembled WGS sequence"/>
</dbReference>
<evidence type="ECO:0000256" key="8">
    <source>
        <dbReference type="SAM" id="Phobius"/>
    </source>
</evidence>
<feature type="transmembrane region" description="Helical" evidence="8">
    <location>
        <begin position="325"/>
        <end position="342"/>
    </location>
</feature>
<comment type="subcellular location">
    <subcellularLocation>
        <location evidence="1">Cell membrane</location>
        <topology evidence="1">Multi-pass membrane protein</topology>
    </subcellularLocation>
</comment>